<comment type="caution">
    <text evidence="8">The sequence shown here is derived from an EMBL/GenBank/DDBJ whole genome shotgun (WGS) entry which is preliminary data.</text>
</comment>
<evidence type="ECO:0000259" key="4">
    <source>
        <dbReference type="Pfam" id="PF21074"/>
    </source>
</evidence>
<feature type="domain" description="NAD-glutamate dehydrogenase ACT3" evidence="7">
    <location>
        <begin position="521"/>
        <end position="583"/>
    </location>
</feature>
<dbReference type="Pfam" id="PF05088">
    <property type="entry name" value="Bac_GDH_CD"/>
    <property type="match status" value="1"/>
</dbReference>
<dbReference type="Gene3D" id="3.40.50.720">
    <property type="entry name" value="NAD(P)-binding Rossmann-like Domain"/>
    <property type="match status" value="1"/>
</dbReference>
<dbReference type="SUPFAM" id="SSF53223">
    <property type="entry name" value="Aminoacid dehydrogenase-like, N-terminal domain"/>
    <property type="match status" value="1"/>
</dbReference>
<dbReference type="Pfam" id="PF21073">
    <property type="entry name" value="GDH_HM1"/>
    <property type="match status" value="1"/>
</dbReference>
<sequence length="1574" mass="173447">MLRFVDAWFEGITVDAIAARSVDALYAAVCDQFELLCKPRQPGEPHIRVHELDGREGHCDTTLIAVADDMAFLVDTISMAVRETGADIDWMMHPIMRVSRDESGAPTDIRSAADSTTHGDEESLVRLEFAAPAGLVGEALVECVARNLGDLRAVVGDWQGMRRQLQKVVSELDTVPSGVDIDECEQTQAFLRWLADDHFTLLGYRQREVRASDGDAEVMADTPGSSLGLLREDRAGLDPDGYVAPAAALDKYTQSPRILVVAKANRRSWIHHAETMDVIAIKRMDDTGNVIGAHRFLGLFSGEAYAVSPRQIPLLRQKVRDVVARAALRPRSHSAKSLRYILETFPRDELFQSSEDELYNTVMGVLGMRETERLRLFMRRDRYARFHSCLVYMPRERYTLELREQIQAELERRLDGVAQESDAQFLRSALVRIHYQIAIDSDGDHDFDTRELEAHLIAATRAWPDRFAAAAESAGSLMPAYARAFDAAYRERFSAEAAVDDACVLAGISAGDTPVLQVIGVEDGDVQLKLYGSGEEMPLSTTMPILENFGLSVHTQRPYLVQRPGNAPQWIHEYEADHPQADALTDVSRRESIADAFAAVIAGSAENDGLNRLIISAGFTPRQVVLVRTITRYLLQTELPFSPDYIQEQLAGHAELVARFVALFESRFDPDVQHAGVADDAGVPDDDDIAARLDAVASLDADRVLRAFHGVISATLRTNYFQPDGQGRPKPYVSIKLDPSGMPELPRPLPMFETFVYAPEVEGVHLRGGKVARGGLRWSDRREDFRTEVLGLMKAQMVKNAVIVPVGAKGGFVVKNAPVDESREARQARGIACYKTFIRGLLDITDNRIGDAVAPPERVVRRDPDDPYLVVAADKGTATFSDIANGLSQEYGFWLDDAFASGGSAGYDHKAMGITARGAWEGVKRHFRELDHDIQTEPFTVVGIGDMGGDVFGNGMLLSEQIRLVAAFNHLHIFIDPNPDPATSFAERKRLFEMPRSAWSDYDESLISAGGGIFDRSAKTIELSDEARAALGIEERRLSPTALMHQIIKAPVDLLWNGGIGTYVKARSEAHAQVGDRANDGLRVDGRDLRCKAVGEGGNLGLTQAGRIEYALAGGRLNTDAIDNSGGVDSSDLEVNIKIALGTVEAADAIGREDRNTLLAKMTPDVIDLVLATNYLQTQQISLMEAEGLTRFDEQISFMRALERDGRLDRRLERLPDDETIEERARNRQGLTRPELAVLISYSKIALADAVLGGDLPDDPWFEHLLEAGFPPALVERFPQAVLDHRLKRELITTLVTNQMVDRLGIATAHRLPAGFGARMDAAVRAYVLADAWLDGEALFGEIESWDNRLPTEHQYELHKIVIAMLKHAMSWWLGTPGIEGDLSSLVSRYQGGARRLLEQLPDFLVGGYARRWQADRTEWIEAGVDEAFACRIASADAGGGIMDIVSLAEDRGRDIDEVATLYFALGDELSVDWLQHAIHGLPANGRWAALARSSLRSDSYRIHQQIVAQVLDVDSAEPLTEWRAAHERTLAFVSARMGELQAIDQPGHAHLTVAVRDMARLATAGPTSLGGAA</sequence>
<feature type="domain" description="NAD-glutamate dehydrogenase catalytic" evidence="3">
    <location>
        <begin position="689"/>
        <end position="1183"/>
    </location>
</feature>
<dbReference type="InterPro" id="IPR028971">
    <property type="entry name" value="NAD-GDH_cat"/>
</dbReference>
<proteinExistence type="predicted"/>
<dbReference type="Pfam" id="PF21074">
    <property type="entry name" value="GDH_C"/>
    <property type="match status" value="1"/>
</dbReference>
<dbReference type="InterPro" id="IPR048381">
    <property type="entry name" value="GDH_C"/>
</dbReference>
<dbReference type="InterPro" id="IPR049056">
    <property type="entry name" value="NAD_Glu_DH_HM3"/>
</dbReference>
<dbReference type="InterPro" id="IPR049062">
    <property type="entry name" value="NAD_Glu_DH_ACT2"/>
</dbReference>
<keyword evidence="1" id="KW-0560">Oxidoreductase</keyword>
<evidence type="ECO:0000259" key="6">
    <source>
        <dbReference type="Pfam" id="PF21076"/>
    </source>
</evidence>
<evidence type="ECO:0000259" key="7">
    <source>
        <dbReference type="Pfam" id="PF21077"/>
    </source>
</evidence>
<feature type="domain" description="NAD-glutamate dehydrogenase ACT2" evidence="6">
    <location>
        <begin position="375"/>
        <end position="463"/>
    </location>
</feature>
<dbReference type="PANTHER" id="PTHR43403:SF1">
    <property type="entry name" value="NAD-SPECIFIC GLUTAMATE DEHYDROGENASE"/>
    <property type="match status" value="1"/>
</dbReference>
<dbReference type="SUPFAM" id="SSF51735">
    <property type="entry name" value="NAD(P)-binding Rossmann-fold domains"/>
    <property type="match status" value="1"/>
</dbReference>
<evidence type="ECO:0000256" key="2">
    <source>
        <dbReference type="SAM" id="MobiDB-lite"/>
    </source>
</evidence>
<dbReference type="InterPro" id="IPR049064">
    <property type="entry name" value="NAD_Glu_DH_ACT3"/>
</dbReference>
<accession>A0ABV2AWW4</accession>
<dbReference type="InterPro" id="IPR049059">
    <property type="entry name" value="NAD_Glu_DH_HM1"/>
</dbReference>
<keyword evidence="9" id="KW-1185">Reference proteome</keyword>
<dbReference type="PANTHER" id="PTHR43403">
    <property type="entry name" value="NAD-SPECIFIC GLUTAMATE DEHYDROGENASE"/>
    <property type="match status" value="1"/>
</dbReference>
<evidence type="ECO:0000313" key="9">
    <source>
        <dbReference type="Proteomes" id="UP001460888"/>
    </source>
</evidence>
<dbReference type="Proteomes" id="UP001460888">
    <property type="component" value="Unassembled WGS sequence"/>
</dbReference>
<organism evidence="8 9">
    <name type="scientific">Salinisphaera dokdonensis CL-ES53</name>
    <dbReference type="NCBI Taxonomy" id="1304272"/>
    <lineage>
        <taxon>Bacteria</taxon>
        <taxon>Pseudomonadati</taxon>
        <taxon>Pseudomonadota</taxon>
        <taxon>Gammaproteobacteria</taxon>
        <taxon>Salinisphaerales</taxon>
        <taxon>Salinisphaeraceae</taxon>
        <taxon>Salinisphaera</taxon>
    </lineage>
</organism>
<dbReference type="EMBL" id="APND01000001">
    <property type="protein sequence ID" value="MES1928147.1"/>
    <property type="molecule type" value="Genomic_DNA"/>
</dbReference>
<dbReference type="InterPro" id="IPR049058">
    <property type="entry name" value="NAD_Glu_DH_HM2"/>
</dbReference>
<evidence type="ECO:0000313" key="8">
    <source>
        <dbReference type="EMBL" id="MES1928147.1"/>
    </source>
</evidence>
<feature type="domain" description="NAD-glutamate dehydrogenase N-terminal ACT1" evidence="5">
    <location>
        <begin position="4"/>
        <end position="130"/>
    </location>
</feature>
<protein>
    <submittedName>
        <fullName evidence="8">NAD-glutamate dehydrogenase</fullName>
    </submittedName>
</protein>
<dbReference type="InterPro" id="IPR036291">
    <property type="entry name" value="NAD(P)-bd_dom_sf"/>
</dbReference>
<dbReference type="Pfam" id="PF21075">
    <property type="entry name" value="GDH_ACT1"/>
    <property type="match status" value="1"/>
</dbReference>
<reference evidence="8 9" key="1">
    <citation type="submission" date="2013-03" db="EMBL/GenBank/DDBJ databases">
        <title>Salinisphaera dokdonensis CL-ES53 Genome Sequencing.</title>
        <authorList>
            <person name="Li C."/>
            <person name="Lai Q."/>
            <person name="Shao Z."/>
        </authorList>
    </citation>
    <scope>NUCLEOTIDE SEQUENCE [LARGE SCALE GENOMIC DNA]</scope>
    <source>
        <strain evidence="8 9">CL-ES53</strain>
    </source>
</reference>
<name>A0ABV2AWW4_9GAMM</name>
<feature type="domain" description="NAD-specific glutamate dehydrogenase C-terminal" evidence="4">
    <location>
        <begin position="1229"/>
        <end position="1559"/>
    </location>
</feature>
<gene>
    <name evidence="8" type="ORF">SADO_02790</name>
</gene>
<evidence type="ECO:0000259" key="3">
    <source>
        <dbReference type="Pfam" id="PF05088"/>
    </source>
</evidence>
<dbReference type="Pfam" id="PF21078">
    <property type="entry name" value="GDH_HM3"/>
    <property type="match status" value="1"/>
</dbReference>
<dbReference type="Pfam" id="PF21079">
    <property type="entry name" value="GDH_HM2"/>
    <property type="match status" value="1"/>
</dbReference>
<evidence type="ECO:0000259" key="5">
    <source>
        <dbReference type="Pfam" id="PF21075"/>
    </source>
</evidence>
<dbReference type="Pfam" id="PF21076">
    <property type="entry name" value="GDH_ACT2"/>
    <property type="match status" value="1"/>
</dbReference>
<dbReference type="InterPro" id="IPR046346">
    <property type="entry name" value="Aminoacid_DH-like_N_sf"/>
</dbReference>
<dbReference type="Pfam" id="PF21077">
    <property type="entry name" value="GDH_ACT3"/>
    <property type="match status" value="1"/>
</dbReference>
<dbReference type="InterPro" id="IPR024727">
    <property type="entry name" value="NAD_Glu_DH_N_ACT1"/>
</dbReference>
<evidence type="ECO:0000256" key="1">
    <source>
        <dbReference type="ARBA" id="ARBA00023002"/>
    </source>
</evidence>
<dbReference type="PIRSF" id="PIRSF036761">
    <property type="entry name" value="GDH_Mll4104"/>
    <property type="match status" value="1"/>
</dbReference>
<dbReference type="InterPro" id="IPR007780">
    <property type="entry name" value="NAD_Glu_DH_bac"/>
</dbReference>
<feature type="region of interest" description="Disordered" evidence="2">
    <location>
        <begin position="101"/>
        <end position="121"/>
    </location>
</feature>